<name>A0A0E9X477_ANGAN</name>
<proteinExistence type="predicted"/>
<reference evidence="2" key="2">
    <citation type="journal article" date="2015" name="Fish Shellfish Immunol.">
        <title>Early steps in the European eel (Anguilla anguilla)-Vibrio vulnificus interaction in the gills: Role of the RtxA13 toxin.</title>
        <authorList>
            <person name="Callol A."/>
            <person name="Pajuelo D."/>
            <person name="Ebbesson L."/>
            <person name="Teles M."/>
            <person name="MacKenzie S."/>
            <person name="Amaro C."/>
        </authorList>
    </citation>
    <scope>NUCLEOTIDE SEQUENCE</scope>
</reference>
<accession>A0A0E9X477</accession>
<protein>
    <submittedName>
        <fullName evidence="2">Uncharacterized protein</fullName>
    </submittedName>
</protein>
<sequence length="99" mass="11373">MFLYMYTVEESTAYSSNVHSPGTDPTERGKKSKGSERERKANRKKERKKEYKSRTCPVSSTSVFGTEVFTSTVRVQLEEGVHLKTYQRKMETVALLLCL</sequence>
<dbReference type="EMBL" id="GBXM01011193">
    <property type="protein sequence ID" value="JAH97384.1"/>
    <property type="molecule type" value="Transcribed_RNA"/>
</dbReference>
<reference evidence="2" key="1">
    <citation type="submission" date="2014-11" db="EMBL/GenBank/DDBJ databases">
        <authorList>
            <person name="Amaro Gonzalez C."/>
        </authorList>
    </citation>
    <scope>NUCLEOTIDE SEQUENCE</scope>
</reference>
<evidence type="ECO:0000313" key="2">
    <source>
        <dbReference type="EMBL" id="JAH97384.1"/>
    </source>
</evidence>
<feature type="region of interest" description="Disordered" evidence="1">
    <location>
        <begin position="13"/>
        <end position="55"/>
    </location>
</feature>
<feature type="compositionally biased region" description="Basic and acidic residues" evidence="1">
    <location>
        <begin position="25"/>
        <end position="39"/>
    </location>
</feature>
<dbReference type="AlphaFoldDB" id="A0A0E9X477"/>
<organism evidence="2">
    <name type="scientific">Anguilla anguilla</name>
    <name type="common">European freshwater eel</name>
    <name type="synonym">Muraena anguilla</name>
    <dbReference type="NCBI Taxonomy" id="7936"/>
    <lineage>
        <taxon>Eukaryota</taxon>
        <taxon>Metazoa</taxon>
        <taxon>Chordata</taxon>
        <taxon>Craniata</taxon>
        <taxon>Vertebrata</taxon>
        <taxon>Euteleostomi</taxon>
        <taxon>Actinopterygii</taxon>
        <taxon>Neopterygii</taxon>
        <taxon>Teleostei</taxon>
        <taxon>Anguilliformes</taxon>
        <taxon>Anguillidae</taxon>
        <taxon>Anguilla</taxon>
    </lineage>
</organism>
<evidence type="ECO:0000256" key="1">
    <source>
        <dbReference type="SAM" id="MobiDB-lite"/>
    </source>
</evidence>